<evidence type="ECO:0000256" key="2">
    <source>
        <dbReference type="ARBA" id="ARBA00005070"/>
    </source>
</evidence>
<comment type="cofactor">
    <cofactor evidence="1">
        <name>Mg(2+)</name>
        <dbReference type="ChEBI" id="CHEBI:18420"/>
    </cofactor>
</comment>
<dbReference type="GO" id="GO:0050307">
    <property type="term" value="F:sucrose-phosphate phosphatase activity"/>
    <property type="evidence" value="ECO:0007669"/>
    <property type="project" value="UniProtKB-EC"/>
</dbReference>
<dbReference type="Pfam" id="PF05116">
    <property type="entry name" value="S6PP"/>
    <property type="match status" value="1"/>
</dbReference>
<dbReference type="GO" id="GO:0005986">
    <property type="term" value="P:sucrose biosynthetic process"/>
    <property type="evidence" value="ECO:0007669"/>
    <property type="project" value="UniProtKB-UniPathway"/>
</dbReference>
<dbReference type="SFLD" id="SFLDG01141">
    <property type="entry name" value="C2.B.1:_Sucrose_Phosphatase_Li"/>
    <property type="match status" value="1"/>
</dbReference>
<dbReference type="InterPro" id="IPR023214">
    <property type="entry name" value="HAD_sf"/>
</dbReference>
<dbReference type="SFLD" id="SFLDS00003">
    <property type="entry name" value="Haloacid_Dehalogenase"/>
    <property type="match status" value="1"/>
</dbReference>
<feature type="domain" description="Sucrose phosphatase-like" evidence="7">
    <location>
        <begin position="12"/>
        <end position="255"/>
    </location>
</feature>
<name>A0A0C1R4R4_9CYAN</name>
<dbReference type="InterPro" id="IPR036412">
    <property type="entry name" value="HAD-like_sf"/>
</dbReference>
<proteinExistence type="inferred from homology"/>
<accession>A0A0C1R4R4</accession>
<comment type="pathway">
    <text evidence="2">Glycan biosynthesis; sucrose biosynthesis; sucrose from D-fructose 6-phosphate and UDP-alpha-D-glucose: step 2/2.</text>
</comment>
<keyword evidence="5 8" id="KW-0378">Hydrolase</keyword>
<evidence type="ECO:0000256" key="3">
    <source>
        <dbReference type="ARBA" id="ARBA00007211"/>
    </source>
</evidence>
<evidence type="ECO:0000256" key="1">
    <source>
        <dbReference type="ARBA" id="ARBA00001946"/>
    </source>
</evidence>
<evidence type="ECO:0000256" key="6">
    <source>
        <dbReference type="ARBA" id="ARBA00048036"/>
    </source>
</evidence>
<dbReference type="InterPro" id="IPR051518">
    <property type="entry name" value="Sucrose_Phosphatase"/>
</dbReference>
<dbReference type="OrthoDB" id="9810101at2"/>
<evidence type="ECO:0000313" key="8">
    <source>
        <dbReference type="EMBL" id="KAF3889202.1"/>
    </source>
</evidence>
<comment type="similarity">
    <text evidence="3">Belongs to the sucrose phosphatase family.</text>
</comment>
<keyword evidence="10" id="KW-1185">Reference proteome</keyword>
<dbReference type="PANTHER" id="PTHR46521:SF4">
    <property type="entry name" value="SUCROSE-PHOSPHATASE 2-RELATED"/>
    <property type="match status" value="1"/>
</dbReference>
<reference evidence="9" key="1">
    <citation type="journal article" date="2015" name="Genome Announc.">
        <title>Draft Genome Sequence of Tolypothrix boutellei Strain VB521301.</title>
        <authorList>
            <person name="Chandrababunaidu M.M."/>
            <person name="Singh D."/>
            <person name="Sen D."/>
            <person name="Bhan S."/>
            <person name="Das S."/>
            <person name="Gupta A."/>
            <person name="Adhikary S.P."/>
            <person name="Tripathy S."/>
        </authorList>
    </citation>
    <scope>NUCLEOTIDE SEQUENCE</scope>
    <source>
        <strain evidence="9">VB521301</strain>
    </source>
</reference>
<evidence type="ECO:0000313" key="9">
    <source>
        <dbReference type="EMBL" id="KIE07335.1"/>
    </source>
</evidence>
<evidence type="ECO:0000259" key="7">
    <source>
        <dbReference type="Pfam" id="PF05116"/>
    </source>
</evidence>
<dbReference type="NCBIfam" id="TIGR01485">
    <property type="entry name" value="SPP_plant-cyano"/>
    <property type="match status" value="1"/>
</dbReference>
<dbReference type="Gene3D" id="3.40.50.1000">
    <property type="entry name" value="HAD superfamily/HAD-like"/>
    <property type="match status" value="1"/>
</dbReference>
<dbReference type="GO" id="GO:0000287">
    <property type="term" value="F:magnesium ion binding"/>
    <property type="evidence" value="ECO:0007669"/>
    <property type="project" value="InterPro"/>
</dbReference>
<dbReference type="CDD" id="cd02605">
    <property type="entry name" value="HAD_SPP"/>
    <property type="match status" value="1"/>
</dbReference>
<dbReference type="EC" id="3.1.3.24" evidence="4"/>
<evidence type="ECO:0000313" key="10">
    <source>
        <dbReference type="Proteomes" id="UP000029738"/>
    </source>
</evidence>
<dbReference type="SUPFAM" id="SSF56784">
    <property type="entry name" value="HAD-like"/>
    <property type="match status" value="1"/>
</dbReference>
<dbReference type="Proteomes" id="UP000029738">
    <property type="component" value="Unassembled WGS sequence"/>
</dbReference>
<dbReference type="SFLD" id="SFLDG01140">
    <property type="entry name" value="C2.B:_Phosphomannomutase_and_P"/>
    <property type="match status" value="1"/>
</dbReference>
<dbReference type="InterPro" id="IPR006379">
    <property type="entry name" value="HAD-SF_hydro_IIB"/>
</dbReference>
<dbReference type="Gene3D" id="3.90.1070.10">
    <property type="match status" value="1"/>
</dbReference>
<organism evidence="9">
    <name type="scientific">Tolypothrix bouteillei VB521301</name>
    <dbReference type="NCBI Taxonomy" id="1479485"/>
    <lineage>
        <taxon>Bacteria</taxon>
        <taxon>Bacillati</taxon>
        <taxon>Cyanobacteriota</taxon>
        <taxon>Cyanophyceae</taxon>
        <taxon>Nostocales</taxon>
        <taxon>Tolypothrichaceae</taxon>
        <taxon>Tolypothrix</taxon>
    </lineage>
</organism>
<gene>
    <name evidence="9" type="ORF">DA73_0240225</name>
    <name evidence="8" type="ORF">DA73_0400029760</name>
</gene>
<evidence type="ECO:0000256" key="4">
    <source>
        <dbReference type="ARBA" id="ARBA00013112"/>
    </source>
</evidence>
<reference evidence="8" key="2">
    <citation type="submission" date="2019-11" db="EMBL/GenBank/DDBJ databases">
        <title>Improved Assembly of Tolypothrix boutellei genome.</title>
        <authorList>
            <person name="Sarangi A.N."/>
            <person name="Mukherjee M."/>
            <person name="Ghosh S."/>
            <person name="Singh D."/>
            <person name="Das A."/>
            <person name="Kant S."/>
            <person name="Prusty A."/>
            <person name="Tripathy S."/>
        </authorList>
    </citation>
    <scope>NUCLEOTIDE SEQUENCE</scope>
    <source>
        <strain evidence="8">VB521301</strain>
    </source>
</reference>
<dbReference type="STRING" id="1479485.DA73_0240225"/>
<dbReference type="NCBIfam" id="TIGR01482">
    <property type="entry name" value="SPP-subfamily"/>
    <property type="match status" value="1"/>
</dbReference>
<evidence type="ECO:0000256" key="5">
    <source>
        <dbReference type="ARBA" id="ARBA00022801"/>
    </source>
</evidence>
<comment type="caution">
    <text evidence="9">The sequence shown here is derived from an EMBL/GenBank/DDBJ whole genome shotgun (WGS) entry which is preliminary data.</text>
</comment>
<dbReference type="NCBIfam" id="TIGR01484">
    <property type="entry name" value="HAD-SF-IIB"/>
    <property type="match status" value="1"/>
</dbReference>
<sequence>MVKLTKEVAVAKFLFVTDLDNTFVGDDNALAELKELLQNHRKQYGTKIVYATGRSPVLYKELKEEKNLLEPDGLVLAVGTEIYLNGDDTPDPEWSKHLSSGWNRDLIVSVTDNFPALVPQPDSEQRPFKVSFFLQDEEARKIIPQLESEFKKCGLIIKLIYSSGIDLDIVPPHSDKGQAVQFLRQKWNFVPERSVVCGDSGNDIALFAAGKERGIIVGNARRELLQWHNENPVDYHYLAQSFCAGGILEGLKYFGFL</sequence>
<comment type="catalytic activity">
    <reaction evidence="6">
        <text>sucrose 6(F)-phosphate + H2O = sucrose + phosphate</text>
        <dbReference type="Rhea" id="RHEA:19289"/>
        <dbReference type="ChEBI" id="CHEBI:15377"/>
        <dbReference type="ChEBI" id="CHEBI:17992"/>
        <dbReference type="ChEBI" id="CHEBI:43474"/>
        <dbReference type="ChEBI" id="CHEBI:57723"/>
        <dbReference type="EC" id="3.1.3.24"/>
    </reaction>
</comment>
<protein>
    <recommendedName>
        <fullName evidence="4">sucrose-phosphate phosphatase</fullName>
        <ecNumber evidence="4">3.1.3.24</ecNumber>
    </recommendedName>
</protein>
<dbReference type="UniPathway" id="UPA00371">
    <property type="reaction ID" value="UER00546"/>
</dbReference>
<dbReference type="InterPro" id="IPR006380">
    <property type="entry name" value="SPP-like_dom"/>
</dbReference>
<dbReference type="EMBL" id="JHEG04000001">
    <property type="protein sequence ID" value="KAF3889202.1"/>
    <property type="molecule type" value="Genomic_DNA"/>
</dbReference>
<dbReference type="PANTHER" id="PTHR46521">
    <property type="entry name" value="SUCROSE-PHOSPHATASE 2-RELATED"/>
    <property type="match status" value="1"/>
</dbReference>
<dbReference type="InterPro" id="IPR012847">
    <property type="entry name" value="Sucrose_phosphatase_pln/cyn"/>
</dbReference>
<dbReference type="AlphaFoldDB" id="A0A0C1R4R4"/>
<dbReference type="EMBL" id="JHEG02000059">
    <property type="protein sequence ID" value="KIE07335.1"/>
    <property type="molecule type" value="Genomic_DNA"/>
</dbReference>